<dbReference type="RefSeq" id="XP_016214789.1">
    <property type="nucleotide sequence ID" value="XM_016357385.1"/>
</dbReference>
<keyword evidence="1" id="KW-0479">Metal-binding</keyword>
<evidence type="ECO:0000313" key="4">
    <source>
        <dbReference type="Proteomes" id="UP000053259"/>
    </source>
</evidence>
<gene>
    <name evidence="3" type="ORF">PV09_04089</name>
</gene>
<dbReference type="Pfam" id="PF07883">
    <property type="entry name" value="Cupin_2"/>
    <property type="match status" value="1"/>
</dbReference>
<dbReference type="HOGENOM" id="CLU_122927_0_0_1"/>
<dbReference type="AlphaFoldDB" id="A0A0D2AEQ1"/>
<dbReference type="SUPFAM" id="SSF51182">
    <property type="entry name" value="RmlC-like cupins"/>
    <property type="match status" value="1"/>
</dbReference>
<dbReference type="Proteomes" id="UP000053259">
    <property type="component" value="Unassembled WGS sequence"/>
</dbReference>
<dbReference type="Gene3D" id="2.60.120.10">
    <property type="entry name" value="Jelly Rolls"/>
    <property type="match status" value="1"/>
</dbReference>
<evidence type="ECO:0000313" key="3">
    <source>
        <dbReference type="EMBL" id="KIW04920.1"/>
    </source>
</evidence>
<dbReference type="InterPro" id="IPR013096">
    <property type="entry name" value="Cupin_2"/>
</dbReference>
<evidence type="ECO:0000259" key="2">
    <source>
        <dbReference type="Pfam" id="PF07883"/>
    </source>
</evidence>
<dbReference type="InterPro" id="IPR051610">
    <property type="entry name" value="GPI/OXD"/>
</dbReference>
<proteinExistence type="predicted"/>
<dbReference type="EMBL" id="KN847539">
    <property type="protein sequence ID" value="KIW04920.1"/>
    <property type="molecule type" value="Genomic_DNA"/>
</dbReference>
<dbReference type="InParanoid" id="A0A0D2AEQ1"/>
<dbReference type="OrthoDB" id="445803at2759"/>
<dbReference type="GO" id="GO:0046872">
    <property type="term" value="F:metal ion binding"/>
    <property type="evidence" value="ECO:0007669"/>
    <property type="project" value="UniProtKB-KW"/>
</dbReference>
<protein>
    <recommendedName>
        <fullName evidence="2">Cupin type-2 domain-containing protein</fullName>
    </recommendedName>
</protein>
<dbReference type="PANTHER" id="PTHR35848">
    <property type="entry name" value="OXALATE-BINDING PROTEIN"/>
    <property type="match status" value="1"/>
</dbReference>
<dbReference type="PANTHER" id="PTHR35848:SF6">
    <property type="entry name" value="CUPIN TYPE-2 DOMAIN-CONTAINING PROTEIN"/>
    <property type="match status" value="1"/>
</dbReference>
<evidence type="ECO:0000256" key="1">
    <source>
        <dbReference type="ARBA" id="ARBA00022723"/>
    </source>
</evidence>
<dbReference type="GeneID" id="27312062"/>
<dbReference type="InterPro" id="IPR014710">
    <property type="entry name" value="RmlC-like_jellyroll"/>
</dbReference>
<organism evidence="3 4">
    <name type="scientific">Verruconis gallopava</name>
    <dbReference type="NCBI Taxonomy" id="253628"/>
    <lineage>
        <taxon>Eukaryota</taxon>
        <taxon>Fungi</taxon>
        <taxon>Dikarya</taxon>
        <taxon>Ascomycota</taxon>
        <taxon>Pezizomycotina</taxon>
        <taxon>Dothideomycetes</taxon>
        <taxon>Pleosporomycetidae</taxon>
        <taxon>Venturiales</taxon>
        <taxon>Sympoventuriaceae</taxon>
        <taxon>Verruconis</taxon>
    </lineage>
</organism>
<feature type="domain" description="Cupin type-2" evidence="2">
    <location>
        <begin position="60"/>
        <end position="125"/>
    </location>
</feature>
<sequence>MELDTEASTSNTVRPVILSGRDIDALAEETFALANVNWKTLFSTGKTPTDSLCTGIAVCPPKTGHLCAHRHAQAEVYYILEGRGTVKIDGVESNVEAGTVVFIPGNAEHAIWNVNDDNLRWFYVFPTDAFENVVYRFS</sequence>
<keyword evidence="4" id="KW-1185">Reference proteome</keyword>
<dbReference type="VEuPathDB" id="FungiDB:PV09_04089"/>
<name>A0A0D2AEQ1_9PEZI</name>
<dbReference type="InterPro" id="IPR011051">
    <property type="entry name" value="RmlC_Cupin_sf"/>
</dbReference>
<accession>A0A0D2AEQ1</accession>
<reference evidence="3 4" key="1">
    <citation type="submission" date="2015-01" db="EMBL/GenBank/DDBJ databases">
        <title>The Genome Sequence of Ochroconis gallopava CBS43764.</title>
        <authorList>
            <consortium name="The Broad Institute Genomics Platform"/>
            <person name="Cuomo C."/>
            <person name="de Hoog S."/>
            <person name="Gorbushina A."/>
            <person name="Stielow B."/>
            <person name="Teixiera M."/>
            <person name="Abouelleil A."/>
            <person name="Chapman S.B."/>
            <person name="Priest M."/>
            <person name="Young S.K."/>
            <person name="Wortman J."/>
            <person name="Nusbaum C."/>
            <person name="Birren B."/>
        </authorList>
    </citation>
    <scope>NUCLEOTIDE SEQUENCE [LARGE SCALE GENOMIC DNA]</scope>
    <source>
        <strain evidence="3 4">CBS 43764</strain>
    </source>
</reference>